<dbReference type="Proteomes" id="UP000663891">
    <property type="component" value="Unassembled WGS sequence"/>
</dbReference>
<dbReference type="AlphaFoldDB" id="A0A815BZN7"/>
<dbReference type="EMBL" id="CAJNOG010000509">
    <property type="protein sequence ID" value="CAF1276296.1"/>
    <property type="molecule type" value="Genomic_DNA"/>
</dbReference>
<dbReference type="Proteomes" id="UP000663845">
    <property type="component" value="Unassembled WGS sequence"/>
</dbReference>
<dbReference type="EMBL" id="CAJNON010000468">
    <property type="protein sequence ID" value="CAF1277519.1"/>
    <property type="molecule type" value="Genomic_DNA"/>
</dbReference>
<dbReference type="EMBL" id="CAJNOE010000433">
    <property type="protein sequence ID" value="CAF1213128.1"/>
    <property type="molecule type" value="Genomic_DNA"/>
</dbReference>
<dbReference type="Proteomes" id="UP000663860">
    <property type="component" value="Unassembled WGS sequence"/>
</dbReference>
<evidence type="ECO:0000313" key="2">
    <source>
        <dbReference type="EMBL" id="CAF1276296.1"/>
    </source>
</evidence>
<sequence>MIFFILMGLNLGQTDNNVCMRFDYNWRELSQSLIDEYYAIHNGVCKKYEERLVVIYDFNIKELKTNLYNSIIQLEPIVDGINLFVDIDQCIEFLIKNEHAKIFLIIHGPISDSIMSRIHHLSQVNSIYILLQHESYDDQSIKNWSKVTGIYTETSVIYNALKQTIQDSIGIVPKSGEKNSEEKIRRKKSGKFLKKDSTVYLTKNHVQERREII</sequence>
<evidence type="ECO:0000313" key="3">
    <source>
        <dbReference type="EMBL" id="CAF1277519.1"/>
    </source>
</evidence>
<protein>
    <submittedName>
        <fullName evidence="2">Uncharacterized protein</fullName>
    </submittedName>
</protein>
<dbReference type="OrthoDB" id="10413503at2759"/>
<proteinExistence type="predicted"/>
<comment type="caution">
    <text evidence="2">The sequence shown here is derived from an EMBL/GenBank/DDBJ whole genome shotgun (WGS) entry which is preliminary data.</text>
</comment>
<evidence type="ECO:0000313" key="1">
    <source>
        <dbReference type="EMBL" id="CAF1213128.1"/>
    </source>
</evidence>
<name>A0A815BZN7_9BILA</name>
<reference evidence="2" key="1">
    <citation type="submission" date="2021-02" db="EMBL/GenBank/DDBJ databases">
        <authorList>
            <person name="Nowell W R."/>
        </authorList>
    </citation>
    <scope>NUCLEOTIDE SEQUENCE</scope>
</reference>
<evidence type="ECO:0000313" key="4">
    <source>
        <dbReference type="Proteomes" id="UP000663845"/>
    </source>
</evidence>
<organism evidence="2 4">
    <name type="scientific">Adineta steineri</name>
    <dbReference type="NCBI Taxonomy" id="433720"/>
    <lineage>
        <taxon>Eukaryota</taxon>
        <taxon>Metazoa</taxon>
        <taxon>Spiralia</taxon>
        <taxon>Gnathifera</taxon>
        <taxon>Rotifera</taxon>
        <taxon>Eurotatoria</taxon>
        <taxon>Bdelloidea</taxon>
        <taxon>Adinetida</taxon>
        <taxon>Adinetidae</taxon>
        <taxon>Adineta</taxon>
    </lineage>
</organism>
<accession>A0A815BZN7</accession>
<gene>
    <name evidence="1" type="ORF">IZO911_LOCUS29286</name>
    <name evidence="2" type="ORF">JYZ213_LOCUS30976</name>
    <name evidence="3" type="ORF">VCS650_LOCUS29774</name>
</gene>